<comment type="caution">
    <text evidence="2">The sequence shown here is derived from an EMBL/GenBank/DDBJ whole genome shotgun (WGS) entry which is preliminary data.</text>
</comment>
<gene>
    <name evidence="2" type="ORF">BON30_45170</name>
</gene>
<reference evidence="2 3" key="2">
    <citation type="submission" date="2016-12" db="EMBL/GenBank/DDBJ databases">
        <title>Draft Genome Sequence of Cystobacter ferrugineus Strain Cbfe23.</title>
        <authorList>
            <person name="Akbar S."/>
            <person name="Dowd S.E."/>
            <person name="Stevens D.C."/>
        </authorList>
    </citation>
    <scope>NUCLEOTIDE SEQUENCE [LARGE SCALE GENOMIC DNA]</scope>
    <source>
        <strain evidence="2 3">Cbfe23</strain>
    </source>
</reference>
<protein>
    <submittedName>
        <fullName evidence="2">Uncharacterized protein</fullName>
    </submittedName>
</protein>
<dbReference type="RefSeq" id="WP_071904835.1">
    <property type="nucleotide sequence ID" value="NZ_MPIN01000022.1"/>
</dbReference>
<feature type="region of interest" description="Disordered" evidence="1">
    <location>
        <begin position="65"/>
        <end position="84"/>
    </location>
</feature>
<sequence length="116" mass="13006">MKVDKGIILVDQLSGSRESTHTRLRFRYEPKDKRVLRIGEDVTKADGATGESTLVSTNLLTGQRVTEKRQYDEKKKKDALLSSKKEKVPVSRRYLEDVDISTYGGPRAPAAPTKSI</sequence>
<evidence type="ECO:0000256" key="1">
    <source>
        <dbReference type="SAM" id="MobiDB-lite"/>
    </source>
</evidence>
<evidence type="ECO:0000313" key="2">
    <source>
        <dbReference type="EMBL" id="OJH34153.1"/>
    </source>
</evidence>
<accession>A0A1L9AW53</accession>
<proteinExistence type="predicted"/>
<dbReference type="STRING" id="83449.BON30_45170"/>
<dbReference type="OrthoDB" id="571914at2"/>
<name>A0A1L9AW53_9BACT</name>
<organism evidence="2 3">
    <name type="scientific">Cystobacter ferrugineus</name>
    <dbReference type="NCBI Taxonomy" id="83449"/>
    <lineage>
        <taxon>Bacteria</taxon>
        <taxon>Pseudomonadati</taxon>
        <taxon>Myxococcota</taxon>
        <taxon>Myxococcia</taxon>
        <taxon>Myxococcales</taxon>
        <taxon>Cystobacterineae</taxon>
        <taxon>Archangiaceae</taxon>
        <taxon>Cystobacter</taxon>
    </lineage>
</organism>
<reference evidence="3" key="1">
    <citation type="submission" date="2016-11" db="EMBL/GenBank/DDBJ databases">
        <authorList>
            <person name="Shukria A."/>
            <person name="Stevens D.C."/>
        </authorList>
    </citation>
    <scope>NUCLEOTIDE SEQUENCE [LARGE SCALE GENOMIC DNA]</scope>
    <source>
        <strain evidence="3">Cbfe23</strain>
    </source>
</reference>
<dbReference type="AlphaFoldDB" id="A0A1L9AW53"/>
<dbReference type="Proteomes" id="UP000182229">
    <property type="component" value="Unassembled WGS sequence"/>
</dbReference>
<dbReference type="EMBL" id="MPIN01000022">
    <property type="protein sequence ID" value="OJH34153.1"/>
    <property type="molecule type" value="Genomic_DNA"/>
</dbReference>
<evidence type="ECO:0000313" key="3">
    <source>
        <dbReference type="Proteomes" id="UP000182229"/>
    </source>
</evidence>
<keyword evidence="3" id="KW-1185">Reference proteome</keyword>